<feature type="chain" id="PRO_5010336356" evidence="1">
    <location>
        <begin position="21"/>
        <end position="326"/>
    </location>
</feature>
<dbReference type="RefSeq" id="WP_143044740.1">
    <property type="nucleotide sequence ID" value="NZ_CP141274.1"/>
</dbReference>
<gene>
    <name evidence="2" type="ORF">SAMN05421547_1652</name>
</gene>
<keyword evidence="1" id="KW-0732">Signal</keyword>
<sequence length="326" mass="36419">MYYRFLVLFIGSIFSFQAFAFNVNEVSSKGLKQLYGFLVGQSAAIELGKKAAPELAHQYRLAQLKFDANFPGVQKKLEAILKEELTEDQWIELQRVARESLRTQLDGLNVTPEVAGVFLKELQGRADGVISSPMLQYLLAVQFEKSPVSEFLQGYRQNYVGDGKGKAKGLFFNLQIPLSWKGKDGDRPNIVQSWTSANGTGLESMSAMVKIVPNNITKDDILETIKTPEGQKTLVPERTKIIKAQAITIETYPGYHIEYEIPTERVGDTIYSSASIYAVFTKTHMFVLNCMAGSNDMSHARASFKNLRPLCQQVASSIVLPQRYAP</sequence>
<dbReference type="GeneID" id="94692785"/>
<evidence type="ECO:0000313" key="2">
    <source>
        <dbReference type="EMBL" id="SDZ63258.1"/>
    </source>
</evidence>
<feature type="signal peptide" evidence="1">
    <location>
        <begin position="1"/>
        <end position="20"/>
    </location>
</feature>
<dbReference type="AlphaFoldDB" id="A0A1H3ULL5"/>
<accession>A0A1H3ULL5</accession>
<protein>
    <submittedName>
        <fullName evidence="2">Uncharacterized protein</fullName>
    </submittedName>
</protein>
<proteinExistence type="predicted"/>
<organism evidence="2 3">
    <name type="scientific">Delftia lacustris</name>
    <dbReference type="NCBI Taxonomy" id="558537"/>
    <lineage>
        <taxon>Bacteria</taxon>
        <taxon>Pseudomonadati</taxon>
        <taxon>Pseudomonadota</taxon>
        <taxon>Betaproteobacteria</taxon>
        <taxon>Burkholderiales</taxon>
        <taxon>Comamonadaceae</taxon>
        <taxon>Delftia</taxon>
    </lineage>
</organism>
<dbReference type="EMBL" id="FNPE01000065">
    <property type="protein sequence ID" value="SDZ63258.1"/>
    <property type="molecule type" value="Genomic_DNA"/>
</dbReference>
<evidence type="ECO:0000313" key="3">
    <source>
        <dbReference type="Proteomes" id="UP000183417"/>
    </source>
</evidence>
<dbReference type="Proteomes" id="UP000183417">
    <property type="component" value="Unassembled WGS sequence"/>
</dbReference>
<evidence type="ECO:0000256" key="1">
    <source>
        <dbReference type="SAM" id="SignalP"/>
    </source>
</evidence>
<name>A0A1H3ULL5_9BURK</name>
<reference evidence="2 3" key="1">
    <citation type="submission" date="2016-10" db="EMBL/GenBank/DDBJ databases">
        <authorList>
            <person name="de Groot N.N."/>
        </authorList>
    </citation>
    <scope>NUCLEOTIDE SEQUENCE [LARGE SCALE GENOMIC DNA]</scope>
    <source>
        <strain evidence="2 3">LMG 24775</strain>
    </source>
</reference>